<keyword evidence="3" id="KW-1185">Reference proteome</keyword>
<accession>A0ABV3Z6P0</accession>
<feature type="transmembrane region" description="Helical" evidence="1">
    <location>
        <begin position="127"/>
        <end position="155"/>
    </location>
</feature>
<feature type="transmembrane region" description="Helical" evidence="1">
    <location>
        <begin position="60"/>
        <end position="81"/>
    </location>
</feature>
<feature type="transmembrane region" description="Helical" evidence="1">
    <location>
        <begin position="26"/>
        <end position="48"/>
    </location>
</feature>
<proteinExistence type="predicted"/>
<feature type="transmembrane region" description="Helical" evidence="1">
    <location>
        <begin position="102"/>
        <end position="121"/>
    </location>
</feature>
<dbReference type="Proteomes" id="UP001560685">
    <property type="component" value="Unassembled WGS sequence"/>
</dbReference>
<keyword evidence="1" id="KW-0812">Transmembrane</keyword>
<evidence type="ECO:0000256" key="1">
    <source>
        <dbReference type="SAM" id="Phobius"/>
    </source>
</evidence>
<evidence type="ECO:0000313" key="3">
    <source>
        <dbReference type="Proteomes" id="UP001560685"/>
    </source>
</evidence>
<sequence length="165" mass="17333">MSNRNWGLPPKGGQLAFRDAKTAKPLLTLFISAVFGVIGAAVAVISFAEARDTLSDLFHGLSLAGAIVAAGFGCWTYIWIARPRFAAQFTTRGDAFSKLLRFYARAMVALAAMLGLALLLSGIEPKIISVLLLCASGGAGAAAAFQTVLAFVPYYEEDANGAKKS</sequence>
<gene>
    <name evidence="2" type="ORF">ABFZ84_13120</name>
</gene>
<dbReference type="RefSeq" id="WP_369314472.1">
    <property type="nucleotide sequence ID" value="NZ_JBEHZE010000001.1"/>
</dbReference>
<reference evidence="2 3" key="1">
    <citation type="submission" date="2024-05" db="EMBL/GenBank/DDBJ databases">
        <title>Three bacterial strains, DH-69, EH-24, and ECK-19 isolated from coastal sediments.</title>
        <authorList>
            <person name="Ye Y.-Q."/>
            <person name="Du Z.-J."/>
        </authorList>
    </citation>
    <scope>NUCLEOTIDE SEQUENCE [LARGE SCALE GENOMIC DNA]</scope>
    <source>
        <strain evidence="2 3">ECK-19</strain>
    </source>
</reference>
<keyword evidence="1" id="KW-1133">Transmembrane helix</keyword>
<name>A0ABV3Z6P0_9PROT</name>
<organism evidence="2 3">
    <name type="scientific">Hyphococcus lacteus</name>
    <dbReference type="NCBI Taxonomy" id="3143536"/>
    <lineage>
        <taxon>Bacteria</taxon>
        <taxon>Pseudomonadati</taxon>
        <taxon>Pseudomonadota</taxon>
        <taxon>Alphaproteobacteria</taxon>
        <taxon>Parvularculales</taxon>
        <taxon>Parvularculaceae</taxon>
        <taxon>Hyphococcus</taxon>
    </lineage>
</organism>
<protein>
    <submittedName>
        <fullName evidence="2">Uncharacterized protein</fullName>
    </submittedName>
</protein>
<dbReference type="EMBL" id="JBEHZE010000001">
    <property type="protein sequence ID" value="MEX6634491.1"/>
    <property type="molecule type" value="Genomic_DNA"/>
</dbReference>
<keyword evidence="1" id="KW-0472">Membrane</keyword>
<comment type="caution">
    <text evidence="2">The sequence shown here is derived from an EMBL/GenBank/DDBJ whole genome shotgun (WGS) entry which is preliminary data.</text>
</comment>
<evidence type="ECO:0000313" key="2">
    <source>
        <dbReference type="EMBL" id="MEX6634491.1"/>
    </source>
</evidence>